<evidence type="ECO:0000313" key="2">
    <source>
        <dbReference type="EMBL" id="MFH8253142.1"/>
    </source>
</evidence>
<dbReference type="RefSeq" id="WP_397558565.1">
    <property type="nucleotide sequence ID" value="NZ_JBIQWL010000016.1"/>
</dbReference>
<dbReference type="Proteomes" id="UP001610861">
    <property type="component" value="Unassembled WGS sequence"/>
</dbReference>
<feature type="region of interest" description="Disordered" evidence="1">
    <location>
        <begin position="1"/>
        <end position="52"/>
    </location>
</feature>
<evidence type="ECO:0000313" key="3">
    <source>
        <dbReference type="Proteomes" id="UP001610861"/>
    </source>
</evidence>
<gene>
    <name evidence="2" type="ORF">ACH3VR_22435</name>
</gene>
<organism evidence="2 3">
    <name type="scientific">Microbacterium alkaliflavum</name>
    <dbReference type="NCBI Taxonomy" id="3248839"/>
    <lineage>
        <taxon>Bacteria</taxon>
        <taxon>Bacillati</taxon>
        <taxon>Actinomycetota</taxon>
        <taxon>Actinomycetes</taxon>
        <taxon>Micrococcales</taxon>
        <taxon>Microbacteriaceae</taxon>
        <taxon>Microbacterium</taxon>
    </lineage>
</organism>
<dbReference type="InterPro" id="IPR012348">
    <property type="entry name" value="RNR-like"/>
</dbReference>
<comment type="caution">
    <text evidence="2">The sequence shown here is derived from an EMBL/GenBank/DDBJ whole genome shotgun (WGS) entry which is preliminary data.</text>
</comment>
<protein>
    <recommendedName>
        <fullName evidence="4">YHS domain-containing protein</fullName>
    </recommendedName>
</protein>
<reference evidence="2 3" key="1">
    <citation type="submission" date="2024-09" db="EMBL/GenBank/DDBJ databases">
        <authorList>
            <person name="Pan X."/>
        </authorList>
    </citation>
    <scope>NUCLEOTIDE SEQUENCE [LARGE SCALE GENOMIC DNA]</scope>
    <source>
        <strain evidence="2 3">B2969</strain>
    </source>
</reference>
<dbReference type="Gene3D" id="1.10.620.20">
    <property type="entry name" value="Ribonucleotide Reductase, subunit A"/>
    <property type="match status" value="1"/>
</dbReference>
<dbReference type="EMBL" id="JBIQWL010000016">
    <property type="protein sequence ID" value="MFH8253142.1"/>
    <property type="molecule type" value="Genomic_DNA"/>
</dbReference>
<sequence>MIHHDHDPHEHEHEREHVPAHGGGHVHEHPHDHSAAHQDHHHHDPEPGAAQLVECPVMLGNMVNPERAEAKGLYRDYQGKRFWFCCADCPPLWDADPARYAAAS</sequence>
<name>A0ABW7QFA3_9MICO</name>
<proteinExistence type="predicted"/>
<accession>A0ABW7QFA3</accession>
<evidence type="ECO:0000256" key="1">
    <source>
        <dbReference type="SAM" id="MobiDB-lite"/>
    </source>
</evidence>
<feature type="compositionally biased region" description="Basic and acidic residues" evidence="1">
    <location>
        <begin position="1"/>
        <end position="46"/>
    </location>
</feature>
<keyword evidence="3" id="KW-1185">Reference proteome</keyword>
<evidence type="ECO:0008006" key="4">
    <source>
        <dbReference type="Google" id="ProtNLM"/>
    </source>
</evidence>